<feature type="region of interest" description="Disordered" evidence="1">
    <location>
        <begin position="1"/>
        <end position="62"/>
    </location>
</feature>
<evidence type="ECO:0000256" key="1">
    <source>
        <dbReference type="SAM" id="MobiDB-lite"/>
    </source>
</evidence>
<dbReference type="Proteomes" id="UP000424527">
    <property type="component" value="Unassembled WGS sequence"/>
</dbReference>
<feature type="compositionally biased region" description="Polar residues" evidence="1">
    <location>
        <begin position="145"/>
        <end position="174"/>
    </location>
</feature>
<feature type="region of interest" description="Disordered" evidence="1">
    <location>
        <begin position="300"/>
        <end position="326"/>
    </location>
</feature>
<accession>A0A6G0ISV9</accession>
<feature type="compositionally biased region" description="Basic and acidic residues" evidence="1">
    <location>
        <begin position="180"/>
        <end position="192"/>
    </location>
</feature>
<dbReference type="Pfam" id="PF15429">
    <property type="entry name" value="DUF4628"/>
    <property type="match status" value="1"/>
</dbReference>
<dbReference type="EMBL" id="REGW02000007">
    <property type="protein sequence ID" value="KAE8294599.1"/>
    <property type="molecule type" value="Genomic_DNA"/>
</dbReference>
<feature type="compositionally biased region" description="Polar residues" evidence="1">
    <location>
        <begin position="15"/>
        <end position="62"/>
    </location>
</feature>
<comment type="caution">
    <text evidence="2">The sequence shown here is derived from an EMBL/GenBank/DDBJ whole genome shotgun (WGS) entry which is preliminary data.</text>
</comment>
<dbReference type="AlphaFoldDB" id="A0A6G0ISV9"/>
<gene>
    <name evidence="2" type="ORF">D5F01_LYC07554</name>
</gene>
<evidence type="ECO:0000313" key="2">
    <source>
        <dbReference type="EMBL" id="KAE8294599.1"/>
    </source>
</evidence>
<name>A0A6G0ISV9_LARCR</name>
<reference evidence="2 3" key="1">
    <citation type="submission" date="2019-07" db="EMBL/GenBank/DDBJ databases">
        <title>Chromosome genome assembly for large yellow croaker.</title>
        <authorList>
            <person name="Xiao S."/>
        </authorList>
    </citation>
    <scope>NUCLEOTIDE SEQUENCE [LARGE SCALE GENOMIC DNA]</scope>
    <source>
        <strain evidence="2">JMULYC20181020</strain>
        <tissue evidence="2">Muscle</tissue>
    </source>
</reference>
<protein>
    <submittedName>
        <fullName evidence="2">Uncharacterized protein</fullName>
    </submittedName>
</protein>
<organism evidence="2 3">
    <name type="scientific">Larimichthys crocea</name>
    <name type="common">Large yellow croaker</name>
    <name type="synonym">Pseudosciaena crocea</name>
    <dbReference type="NCBI Taxonomy" id="215358"/>
    <lineage>
        <taxon>Eukaryota</taxon>
        <taxon>Metazoa</taxon>
        <taxon>Chordata</taxon>
        <taxon>Craniata</taxon>
        <taxon>Vertebrata</taxon>
        <taxon>Euteleostomi</taxon>
        <taxon>Actinopterygii</taxon>
        <taxon>Neopterygii</taxon>
        <taxon>Teleostei</taxon>
        <taxon>Neoteleostei</taxon>
        <taxon>Acanthomorphata</taxon>
        <taxon>Eupercaria</taxon>
        <taxon>Sciaenidae</taxon>
        <taxon>Larimichthys</taxon>
    </lineage>
</organism>
<feature type="region of interest" description="Disordered" evidence="1">
    <location>
        <begin position="119"/>
        <end position="245"/>
    </location>
</feature>
<keyword evidence="3" id="KW-1185">Reference proteome</keyword>
<proteinExistence type="predicted"/>
<evidence type="ECO:0000313" key="3">
    <source>
        <dbReference type="Proteomes" id="UP000424527"/>
    </source>
</evidence>
<dbReference type="InterPro" id="IPR027851">
    <property type="entry name" value="DUF4628"/>
</dbReference>
<sequence length="326" mass="34970">MPSEKRFSPRVDQSMFENSIAQQQSPQTSRPGQTSARRSLASSNPNVGSISVDSPSSGGQQRLKNAINLGKAVGAKVNDLLRRKEPSHLGDIGVTEINKNVGVAWTCMDQLNQTTANSHISSFDSFPRLDPPPPTGKKRLPRALKTTQDMMISSDPVVSSPDTADSSSFLSSPDKTPLIVKEEQQQGEKEPEGSEEVTSQLDPAEEKVTADVETTGSHNKVDGEIQGEEEGVENGGGEEEHQTQLQLSVPDLINKDQLEPRAKPCDVWQKVSGPDSRLASTPCSGKTPIRISLGEEVLLGNGAPCSKGSGVNPEDSEPHPDLLSFE</sequence>